<name>A0ABP8LRD9_9BACT</name>
<reference evidence="3" key="1">
    <citation type="journal article" date="2019" name="Int. J. Syst. Evol. Microbiol.">
        <title>The Global Catalogue of Microorganisms (GCM) 10K type strain sequencing project: providing services to taxonomists for standard genome sequencing and annotation.</title>
        <authorList>
            <consortium name="The Broad Institute Genomics Platform"/>
            <consortium name="The Broad Institute Genome Sequencing Center for Infectious Disease"/>
            <person name="Wu L."/>
            <person name="Ma J."/>
        </authorList>
    </citation>
    <scope>NUCLEOTIDE SEQUENCE [LARGE SCALE GENOMIC DNA]</scope>
    <source>
        <strain evidence="3">JCM 31920</strain>
    </source>
</reference>
<sequence>MTIVFAIAVVSILVAAYFIRNFLVYKTKINGLNTNGIATQGLLLEVRNLGLQQSKDTKLSEIAVRFPTPSGKDHVVRHRKELSEGEIIPVGSQVDLVYLESDPSVCNIPQLGLKAENKWTTLVTGVMVLVVGLFIAYVVFINLGTV</sequence>
<dbReference type="RefSeq" id="WP_345027003.1">
    <property type="nucleotide sequence ID" value="NZ_BAABEY010000011.1"/>
</dbReference>
<evidence type="ECO:0008006" key="4">
    <source>
        <dbReference type="Google" id="ProtNLM"/>
    </source>
</evidence>
<proteinExistence type="predicted"/>
<keyword evidence="1" id="KW-1133">Transmembrane helix</keyword>
<dbReference type="EMBL" id="BAABEY010000011">
    <property type="protein sequence ID" value="GAA4434808.1"/>
    <property type="molecule type" value="Genomic_DNA"/>
</dbReference>
<feature type="transmembrane region" description="Helical" evidence="1">
    <location>
        <begin position="119"/>
        <end position="140"/>
    </location>
</feature>
<keyword evidence="1" id="KW-0812">Transmembrane</keyword>
<evidence type="ECO:0000313" key="3">
    <source>
        <dbReference type="Proteomes" id="UP001501508"/>
    </source>
</evidence>
<evidence type="ECO:0000256" key="1">
    <source>
        <dbReference type="SAM" id="Phobius"/>
    </source>
</evidence>
<protein>
    <recommendedName>
        <fullName evidence="4">DUF3592 domain-containing protein</fullName>
    </recommendedName>
</protein>
<feature type="transmembrane region" description="Helical" evidence="1">
    <location>
        <begin position="6"/>
        <end position="23"/>
    </location>
</feature>
<dbReference type="Proteomes" id="UP001501508">
    <property type="component" value="Unassembled WGS sequence"/>
</dbReference>
<keyword evidence="3" id="KW-1185">Reference proteome</keyword>
<gene>
    <name evidence="2" type="ORF">GCM10023091_10260</name>
</gene>
<comment type="caution">
    <text evidence="2">The sequence shown here is derived from an EMBL/GenBank/DDBJ whole genome shotgun (WGS) entry which is preliminary data.</text>
</comment>
<organism evidence="2 3">
    <name type="scientific">Ravibacter arvi</name>
    <dbReference type="NCBI Taxonomy" id="2051041"/>
    <lineage>
        <taxon>Bacteria</taxon>
        <taxon>Pseudomonadati</taxon>
        <taxon>Bacteroidota</taxon>
        <taxon>Cytophagia</taxon>
        <taxon>Cytophagales</taxon>
        <taxon>Spirosomataceae</taxon>
        <taxon>Ravibacter</taxon>
    </lineage>
</organism>
<accession>A0ABP8LRD9</accession>
<keyword evidence="1" id="KW-0472">Membrane</keyword>
<evidence type="ECO:0000313" key="2">
    <source>
        <dbReference type="EMBL" id="GAA4434808.1"/>
    </source>
</evidence>